<keyword evidence="7" id="KW-1185">Reference proteome</keyword>
<dbReference type="PANTHER" id="PTHR47506:SF6">
    <property type="entry name" value="HTH-TYPE TRANSCRIPTIONAL REPRESSOR NEMR"/>
    <property type="match status" value="1"/>
</dbReference>
<keyword evidence="2 4" id="KW-0238">DNA-binding</keyword>
<dbReference type="SUPFAM" id="SSF48498">
    <property type="entry name" value="Tetracyclin repressor-like, C-terminal domain"/>
    <property type="match status" value="1"/>
</dbReference>
<evidence type="ECO:0000259" key="5">
    <source>
        <dbReference type="PROSITE" id="PS50977"/>
    </source>
</evidence>
<proteinExistence type="predicted"/>
<dbReference type="EMBL" id="JACOFW010000003">
    <property type="protein sequence ID" value="MBC3806570.1"/>
    <property type="molecule type" value="Genomic_DNA"/>
</dbReference>
<organism evidence="6 7">
    <name type="scientific">Undibacterium seohonense</name>
    <dbReference type="NCBI Taxonomy" id="1344950"/>
    <lineage>
        <taxon>Bacteria</taxon>
        <taxon>Pseudomonadati</taxon>
        <taxon>Pseudomonadota</taxon>
        <taxon>Betaproteobacteria</taxon>
        <taxon>Burkholderiales</taxon>
        <taxon>Oxalobacteraceae</taxon>
        <taxon>Undibacterium</taxon>
    </lineage>
</organism>
<dbReference type="PRINTS" id="PR00455">
    <property type="entry name" value="HTHTETR"/>
</dbReference>
<dbReference type="InterPro" id="IPR009057">
    <property type="entry name" value="Homeodomain-like_sf"/>
</dbReference>
<feature type="DNA-binding region" description="H-T-H motif" evidence="4">
    <location>
        <begin position="29"/>
        <end position="48"/>
    </location>
</feature>
<keyword evidence="3" id="KW-0804">Transcription</keyword>
<protein>
    <submittedName>
        <fullName evidence="6">TetR/AcrR family transcriptional regulator</fullName>
    </submittedName>
</protein>
<reference evidence="6 7" key="1">
    <citation type="submission" date="2020-08" db="EMBL/GenBank/DDBJ databases">
        <title>Novel species isolated from subtropical streams in China.</title>
        <authorList>
            <person name="Lu H."/>
        </authorList>
    </citation>
    <scope>NUCLEOTIDE SEQUENCE [LARGE SCALE GENOMIC DNA]</scope>
    <source>
        <strain evidence="6 7">KACC 16656</strain>
    </source>
</reference>
<dbReference type="InterPro" id="IPR036271">
    <property type="entry name" value="Tet_transcr_reg_TetR-rel_C_sf"/>
</dbReference>
<dbReference type="Gene3D" id="1.10.357.10">
    <property type="entry name" value="Tetracycline Repressor, domain 2"/>
    <property type="match status" value="1"/>
</dbReference>
<gene>
    <name evidence="6" type="ORF">H8K52_04320</name>
</gene>
<feature type="domain" description="HTH tetR-type" evidence="5">
    <location>
        <begin position="6"/>
        <end position="66"/>
    </location>
</feature>
<dbReference type="Pfam" id="PF00440">
    <property type="entry name" value="TetR_N"/>
    <property type="match status" value="1"/>
</dbReference>
<dbReference type="PANTHER" id="PTHR47506">
    <property type="entry name" value="TRANSCRIPTIONAL REGULATORY PROTEIN"/>
    <property type="match status" value="1"/>
</dbReference>
<dbReference type="Proteomes" id="UP000648257">
    <property type="component" value="Unassembled WGS sequence"/>
</dbReference>
<dbReference type="InterPro" id="IPR001647">
    <property type="entry name" value="HTH_TetR"/>
</dbReference>
<name>A0ABR6X0W8_9BURK</name>
<comment type="caution">
    <text evidence="6">The sequence shown here is derived from an EMBL/GenBank/DDBJ whole genome shotgun (WGS) entry which is preliminary data.</text>
</comment>
<evidence type="ECO:0000313" key="6">
    <source>
        <dbReference type="EMBL" id="MBC3806570.1"/>
    </source>
</evidence>
<keyword evidence="1" id="KW-0805">Transcription regulation</keyword>
<accession>A0ABR6X0W8</accession>
<sequence length="197" mass="21788">MKPIRLNIRQHILDTAKPIILGKGFVAVGLNEVLQAADVPKGSFYHYFKSKELFGEALIASYFEDYLLEVEQLLKANGESAASRFMQYWNGWLTSLADKDMQCQCLAVKLAGEVSDLSEAMRLALHQGTDRVIARLAQCVEEGRADGSLPTSLDAAVCAETLYEMWFGASLLTKLRRDPSALESAMRSTKHLLGLST</sequence>
<dbReference type="PROSITE" id="PS50977">
    <property type="entry name" value="HTH_TETR_2"/>
    <property type="match status" value="1"/>
</dbReference>
<evidence type="ECO:0000313" key="7">
    <source>
        <dbReference type="Proteomes" id="UP000648257"/>
    </source>
</evidence>
<evidence type="ECO:0000256" key="3">
    <source>
        <dbReference type="ARBA" id="ARBA00023163"/>
    </source>
</evidence>
<dbReference type="Pfam" id="PF16925">
    <property type="entry name" value="TetR_C_13"/>
    <property type="match status" value="1"/>
</dbReference>
<evidence type="ECO:0000256" key="4">
    <source>
        <dbReference type="PROSITE-ProRule" id="PRU00335"/>
    </source>
</evidence>
<dbReference type="RefSeq" id="WP_186921657.1">
    <property type="nucleotide sequence ID" value="NZ_JACOFW010000003.1"/>
</dbReference>
<evidence type="ECO:0000256" key="2">
    <source>
        <dbReference type="ARBA" id="ARBA00023125"/>
    </source>
</evidence>
<dbReference type="SUPFAM" id="SSF46689">
    <property type="entry name" value="Homeodomain-like"/>
    <property type="match status" value="1"/>
</dbReference>
<dbReference type="InterPro" id="IPR011075">
    <property type="entry name" value="TetR_C"/>
</dbReference>
<evidence type="ECO:0000256" key="1">
    <source>
        <dbReference type="ARBA" id="ARBA00023015"/>
    </source>
</evidence>